<evidence type="ECO:0000313" key="2">
    <source>
        <dbReference type="Proteomes" id="UP000887574"/>
    </source>
</evidence>
<evidence type="ECO:0000313" key="3">
    <source>
        <dbReference type="WBParaSite" id="jg25099.2"/>
    </source>
</evidence>
<name>A0A915E295_9BILA</name>
<dbReference type="WBParaSite" id="jg25099.2">
    <property type="protein sequence ID" value="jg25099.2"/>
    <property type="gene ID" value="jg25099"/>
</dbReference>
<keyword evidence="1" id="KW-0472">Membrane</keyword>
<feature type="transmembrane region" description="Helical" evidence="1">
    <location>
        <begin position="72"/>
        <end position="95"/>
    </location>
</feature>
<proteinExistence type="predicted"/>
<sequence>MATRKEAESLLSGKKSEPAPKKISLLKFTIHFIIAVLLVFILSAVLIIVLYKFKIFQLHLNQSEPKIRRKRVAESLLVLAGSAIIALAIWVSALVTKPKEEPIVAGCYRTKCQPAEAAACLPFFEPIHNGSSSCLHTESAHTCCRPFMCSYKGRFQNRNLMYSTCLGSSPLIFSGQKDGDICGSIQCYPESMETNENNTFTYQTKIHLKQCNIIIANNSEEIGHIGCGMFRINTMFYYHVMNLM</sequence>
<evidence type="ECO:0000256" key="1">
    <source>
        <dbReference type="SAM" id="Phobius"/>
    </source>
</evidence>
<keyword evidence="1" id="KW-0812">Transmembrane</keyword>
<protein>
    <submittedName>
        <fullName evidence="3">Uncharacterized protein</fullName>
    </submittedName>
</protein>
<feature type="transmembrane region" description="Helical" evidence="1">
    <location>
        <begin position="28"/>
        <end position="51"/>
    </location>
</feature>
<keyword evidence="1" id="KW-1133">Transmembrane helix</keyword>
<reference evidence="3" key="1">
    <citation type="submission" date="2022-11" db="UniProtKB">
        <authorList>
            <consortium name="WormBaseParasite"/>
        </authorList>
    </citation>
    <scope>IDENTIFICATION</scope>
</reference>
<dbReference type="Proteomes" id="UP000887574">
    <property type="component" value="Unplaced"/>
</dbReference>
<organism evidence="2 3">
    <name type="scientific">Ditylenchus dipsaci</name>
    <dbReference type="NCBI Taxonomy" id="166011"/>
    <lineage>
        <taxon>Eukaryota</taxon>
        <taxon>Metazoa</taxon>
        <taxon>Ecdysozoa</taxon>
        <taxon>Nematoda</taxon>
        <taxon>Chromadorea</taxon>
        <taxon>Rhabditida</taxon>
        <taxon>Tylenchina</taxon>
        <taxon>Tylenchomorpha</taxon>
        <taxon>Sphaerularioidea</taxon>
        <taxon>Anguinidae</taxon>
        <taxon>Anguininae</taxon>
        <taxon>Ditylenchus</taxon>
    </lineage>
</organism>
<dbReference type="AlphaFoldDB" id="A0A915E295"/>
<keyword evidence="2" id="KW-1185">Reference proteome</keyword>
<accession>A0A915E295</accession>